<organism evidence="9 10">
    <name type="scientific">Niabella yanshanensis</name>
    <dbReference type="NCBI Taxonomy" id="577386"/>
    <lineage>
        <taxon>Bacteria</taxon>
        <taxon>Pseudomonadati</taxon>
        <taxon>Bacteroidota</taxon>
        <taxon>Chitinophagia</taxon>
        <taxon>Chitinophagales</taxon>
        <taxon>Chitinophagaceae</taxon>
        <taxon>Niabella</taxon>
    </lineage>
</organism>
<dbReference type="Pfam" id="PF00933">
    <property type="entry name" value="Glyco_hydro_3"/>
    <property type="match status" value="1"/>
</dbReference>
<evidence type="ECO:0000256" key="5">
    <source>
        <dbReference type="ARBA" id="ARBA00023295"/>
    </source>
</evidence>
<dbReference type="InterPro" id="IPR036962">
    <property type="entry name" value="Glyco_hydro_3_N_sf"/>
</dbReference>
<feature type="domain" description="Glycoside hydrolase family 3 N-terminal" evidence="8">
    <location>
        <begin position="40"/>
        <end position="351"/>
    </location>
</feature>
<accession>A0ABZ0W448</accession>
<dbReference type="SUPFAM" id="SSF56601">
    <property type="entry name" value="beta-lactamase/transpeptidase-like"/>
    <property type="match status" value="1"/>
</dbReference>
<dbReference type="InterPro" id="IPR017853">
    <property type="entry name" value="GH"/>
</dbReference>
<dbReference type="RefSeq" id="WP_114790384.1">
    <property type="nucleotide sequence ID" value="NZ_CP139960.1"/>
</dbReference>
<dbReference type="InterPro" id="IPR001466">
    <property type="entry name" value="Beta-lactam-related"/>
</dbReference>
<feature type="signal peptide" evidence="6">
    <location>
        <begin position="1"/>
        <end position="21"/>
    </location>
</feature>
<evidence type="ECO:0000313" key="10">
    <source>
        <dbReference type="Proteomes" id="UP001325680"/>
    </source>
</evidence>
<dbReference type="Gene3D" id="3.20.20.300">
    <property type="entry name" value="Glycoside hydrolase, family 3, N-terminal domain"/>
    <property type="match status" value="1"/>
</dbReference>
<dbReference type="Pfam" id="PF00144">
    <property type="entry name" value="Beta-lactamase"/>
    <property type="match status" value="1"/>
</dbReference>
<dbReference type="EMBL" id="CP139960">
    <property type="protein sequence ID" value="WQD36775.1"/>
    <property type="molecule type" value="Genomic_DNA"/>
</dbReference>
<evidence type="ECO:0000256" key="6">
    <source>
        <dbReference type="SAM" id="SignalP"/>
    </source>
</evidence>
<dbReference type="SUPFAM" id="SSF51445">
    <property type="entry name" value="(Trans)glycosidases"/>
    <property type="match status" value="1"/>
</dbReference>
<gene>
    <name evidence="9" type="ORF">U0035_13970</name>
</gene>
<dbReference type="EC" id="3.2.1.52" evidence="3"/>
<evidence type="ECO:0000313" key="9">
    <source>
        <dbReference type="EMBL" id="WQD36775.1"/>
    </source>
</evidence>
<keyword evidence="6" id="KW-0732">Signal</keyword>
<evidence type="ECO:0000256" key="1">
    <source>
        <dbReference type="ARBA" id="ARBA00001231"/>
    </source>
</evidence>
<evidence type="ECO:0000259" key="8">
    <source>
        <dbReference type="Pfam" id="PF00933"/>
    </source>
</evidence>
<dbReference type="InterPro" id="IPR050226">
    <property type="entry name" value="NagZ_Beta-hexosaminidase"/>
</dbReference>
<dbReference type="Proteomes" id="UP001325680">
    <property type="component" value="Chromosome"/>
</dbReference>
<feature type="chain" id="PRO_5045859825" description="beta-N-acetylhexosaminidase" evidence="6">
    <location>
        <begin position="22"/>
        <end position="969"/>
    </location>
</feature>
<evidence type="ECO:0000256" key="4">
    <source>
        <dbReference type="ARBA" id="ARBA00022801"/>
    </source>
</evidence>
<keyword evidence="10" id="KW-1185">Reference proteome</keyword>
<evidence type="ECO:0000256" key="3">
    <source>
        <dbReference type="ARBA" id="ARBA00012663"/>
    </source>
</evidence>
<dbReference type="Gene3D" id="3.40.710.10">
    <property type="entry name" value="DD-peptidase/beta-lactamase superfamily"/>
    <property type="match status" value="1"/>
</dbReference>
<dbReference type="InterPro" id="IPR001764">
    <property type="entry name" value="Glyco_hydro_3_N"/>
</dbReference>
<comment type="similarity">
    <text evidence="2">Belongs to the glycosyl hydrolase 3 family.</text>
</comment>
<dbReference type="PANTHER" id="PTHR30480">
    <property type="entry name" value="BETA-HEXOSAMINIDASE-RELATED"/>
    <property type="match status" value="1"/>
</dbReference>
<comment type="catalytic activity">
    <reaction evidence="1">
        <text>Hydrolysis of terminal non-reducing N-acetyl-D-hexosamine residues in N-acetyl-beta-D-hexosaminides.</text>
        <dbReference type="EC" id="3.2.1.52"/>
    </reaction>
</comment>
<dbReference type="PRINTS" id="PR00133">
    <property type="entry name" value="GLHYDRLASE3"/>
</dbReference>
<dbReference type="GO" id="GO:0016787">
    <property type="term" value="F:hydrolase activity"/>
    <property type="evidence" value="ECO:0007669"/>
    <property type="project" value="UniProtKB-KW"/>
</dbReference>
<dbReference type="InterPro" id="IPR012338">
    <property type="entry name" value="Beta-lactam/transpept-like"/>
</dbReference>
<evidence type="ECO:0000259" key="7">
    <source>
        <dbReference type="Pfam" id="PF00144"/>
    </source>
</evidence>
<dbReference type="PANTHER" id="PTHR30480:SF13">
    <property type="entry name" value="BETA-HEXOSAMINIDASE"/>
    <property type="match status" value="1"/>
</dbReference>
<reference evidence="9 10" key="1">
    <citation type="submission" date="2023-12" db="EMBL/GenBank/DDBJ databases">
        <title>Genome sequencing and assembly of bacterial species from a model synthetic community.</title>
        <authorList>
            <person name="Hogle S.L."/>
        </authorList>
    </citation>
    <scope>NUCLEOTIDE SEQUENCE [LARGE SCALE GENOMIC DNA]</scope>
    <source>
        <strain evidence="9 10">HAMBI_3031</strain>
    </source>
</reference>
<protein>
    <recommendedName>
        <fullName evidence="3">beta-N-acetylhexosaminidase</fullName>
        <ecNumber evidence="3">3.2.1.52</ecNumber>
    </recommendedName>
</protein>
<keyword evidence="5" id="KW-0326">Glycosidase</keyword>
<sequence length="969" mass="106790">MKNRRLIVAAIAIMSSLSAKAQSTPAQQWVDQTYKTLSDDEKIAQLVIIRAYSNKGIEANVVNDIKRFNVGSICFFQGGPVRQAQLTNYYQGIAKTPILITIDGEYGLGMRLDSVTKYPYAMTLGAVTDASLVYQTGKAIGAQHKRLGVHVDYAPVVDINNNPNNPVIGFRSFGEDKYRVARNGIAFMKGMQDAGIMATAKHFPGHGDVDVDSHLDLPVINKTRAQLEELELYPFREMIKAGVQSVMVGHLSVPSIDNGKNRATSISKNAVNGLLRKELGFGGLTFTDALEMKGVAKYFPGGTIAAEALIAGNDMLCLPESVEGTIKAVKDAIKQKRLTWQDLEQKVKKVLLAKYNLGVTNEPVALGNLLNDLNAETDAIRKKVAEKAITLLSLANPNTFRNEFFSWPLKKNRKVAYVAFGNGSRKALGDRLKADYNADVFYINYADAVGKGGTVVKKIVEGKYDDVVIGFHDIATRKGKTNYGISQSAIQNWYALNKTNAITLVFGNPLAAASFCTAKSLAVCYEDDVVFQNTAADWLRGDFVAAGTLPVGVCTFKQGDGKLVSPGDLTYLEPISDERFAAVDSIAIDGIKKKAYPGCVILAAKDGKIVYHKAFGSFDYDSLDATRLNSIFDLASVTKTSAVTVSIMKMAEQGKIDLKKKLSDYLPFTKKTTKANLTLENILLHQAGMVPFIGFYRETIDADGNPRPELYKSSPEEGFTTQVARNLYLRNDWKDTIWKRILESPVVPQGRKYEYSDNDFWFLGKIVETVSGKPLEQYVQDSFYIPLYMKTTGYRPLERFPLYEIVPSEKETGFRNQLIQGTVHDEGAALGGGVAGHAGLFSTAYDLGKLYQMLMNGGELNGHRYFKWETVQEFTAYKSSISRRAYGFDKPEKSPRGSAQTYPSSLASSQTFGHTGFTGTCVWVDPKYNIVYVFLSNRVTPTRNNPRLGSYNVRGSIQDAIYRGLGVAN</sequence>
<proteinExistence type="inferred from homology"/>
<keyword evidence="4 9" id="KW-0378">Hydrolase</keyword>
<name>A0ABZ0W448_9BACT</name>
<evidence type="ECO:0000256" key="2">
    <source>
        <dbReference type="ARBA" id="ARBA00005336"/>
    </source>
</evidence>
<feature type="domain" description="Beta-lactamase-related" evidence="7">
    <location>
        <begin position="588"/>
        <end position="945"/>
    </location>
</feature>